<dbReference type="NCBIfam" id="NF041757">
    <property type="entry name" value="EfeO"/>
    <property type="match status" value="1"/>
</dbReference>
<evidence type="ECO:0000259" key="7">
    <source>
        <dbReference type="Pfam" id="PF13473"/>
    </source>
</evidence>
<comment type="subcellular location">
    <subcellularLocation>
        <location evidence="1">Periplasm</location>
    </subcellularLocation>
</comment>
<dbReference type="AlphaFoldDB" id="A0A3M9LWV2"/>
<feature type="domain" description="EfeO-type cupredoxin-like" evidence="7">
    <location>
        <begin position="60"/>
        <end position="137"/>
    </location>
</feature>
<comment type="similarity">
    <text evidence="2">Belongs to the EfeM/EfeO family.</text>
</comment>
<dbReference type="PROSITE" id="PS51257">
    <property type="entry name" value="PROKAR_LIPOPROTEIN"/>
    <property type="match status" value="1"/>
</dbReference>
<feature type="chain" id="PRO_5038862751" evidence="5">
    <location>
        <begin position="23"/>
        <end position="422"/>
    </location>
</feature>
<dbReference type="EMBL" id="RJJQ01000028">
    <property type="protein sequence ID" value="RNI17774.1"/>
    <property type="molecule type" value="Genomic_DNA"/>
</dbReference>
<evidence type="ECO:0000256" key="3">
    <source>
        <dbReference type="ARBA" id="ARBA00022729"/>
    </source>
</evidence>
<evidence type="ECO:0000313" key="8">
    <source>
        <dbReference type="EMBL" id="RNI17774.1"/>
    </source>
</evidence>
<comment type="caution">
    <text evidence="8">The sequence shown here is derived from an EMBL/GenBank/DDBJ whole genome shotgun (WGS) entry which is preliminary data.</text>
</comment>
<dbReference type="InterPro" id="IPR028096">
    <property type="entry name" value="EfeO_Cupredoxin"/>
</dbReference>
<reference evidence="8 9" key="1">
    <citation type="submission" date="2018-11" db="EMBL/GenBank/DDBJ databases">
        <title>Draft genome of Simplicispira Flexivirga sp. BO-16.</title>
        <authorList>
            <person name="Im W.T."/>
        </authorList>
    </citation>
    <scope>NUCLEOTIDE SEQUENCE [LARGE SCALE GENOMIC DNA]</scope>
    <source>
        <strain evidence="8 9">BO-16</strain>
    </source>
</reference>
<dbReference type="InterPro" id="IPR038352">
    <property type="entry name" value="Imelysin_sf"/>
</dbReference>
<sequence>MHNTIRHLTRVGGVFALGLSLAACGSGSSRSSGSGSSASDSTGGSAATGAASGAPVTGGAAQVNVTLTSSGGCELDHANAKAGPVTFTVTNKDATAITEIELQADQRILGEKENLAPGLAPVTFTVTLAGGKYQLYCPGADTENVPFTVSGKAAPTATGSTAALLKQGTTGYAGFVDQNVKDMVTAVGALKTAVDSGDVAKAKKAYAGARPYYEKIESDVAGFVLPGFKPGDNAGNLDYLIDMRASNLDPKVGWHGFHAVERDLWQGGKITPQTKKYAAELQTNVTKLSGLAAGLTYKPEDLANGAASLLEEVQTNKIKGEEEKYSHLDLVDFAANVEGAQQAFAFLKPGLTKIDPALTATVSKQFTNVNNALTPYRDGTELGGFKPWTAQRRAKDAASLSKTVQALQDPLSQIAQKVATAR</sequence>
<feature type="signal peptide" evidence="5">
    <location>
        <begin position="1"/>
        <end position="22"/>
    </location>
</feature>
<dbReference type="InterPro" id="IPR034981">
    <property type="entry name" value="Imelysin-like_EfeO/Algp7"/>
</dbReference>
<evidence type="ECO:0000256" key="1">
    <source>
        <dbReference type="ARBA" id="ARBA00004418"/>
    </source>
</evidence>
<evidence type="ECO:0000256" key="4">
    <source>
        <dbReference type="SAM" id="MobiDB-lite"/>
    </source>
</evidence>
<dbReference type="InterPro" id="IPR018976">
    <property type="entry name" value="Imelysin-like"/>
</dbReference>
<dbReference type="GO" id="GO:0042597">
    <property type="term" value="C:periplasmic space"/>
    <property type="evidence" value="ECO:0007669"/>
    <property type="project" value="UniProtKB-SubCell"/>
</dbReference>
<proteinExistence type="inferred from homology"/>
<dbReference type="Pfam" id="PF09375">
    <property type="entry name" value="Peptidase_M75"/>
    <property type="match status" value="1"/>
</dbReference>
<keyword evidence="3 5" id="KW-0732">Signal</keyword>
<protein>
    <submittedName>
        <fullName evidence="8">Peptidase M75 family protein</fullName>
    </submittedName>
</protein>
<dbReference type="Proteomes" id="UP000271678">
    <property type="component" value="Unassembled WGS sequence"/>
</dbReference>
<dbReference type="RefSeq" id="WP_123273069.1">
    <property type="nucleotide sequence ID" value="NZ_RJJQ01000028.1"/>
</dbReference>
<evidence type="ECO:0000256" key="5">
    <source>
        <dbReference type="SAM" id="SignalP"/>
    </source>
</evidence>
<evidence type="ECO:0000259" key="6">
    <source>
        <dbReference type="Pfam" id="PF09375"/>
    </source>
</evidence>
<dbReference type="CDD" id="cd14656">
    <property type="entry name" value="Imelysin-like_EfeO"/>
    <property type="match status" value="1"/>
</dbReference>
<gene>
    <name evidence="8" type="ORF">EFY87_19080</name>
</gene>
<dbReference type="OrthoDB" id="7348379at2"/>
<evidence type="ECO:0000256" key="2">
    <source>
        <dbReference type="ARBA" id="ARBA00005989"/>
    </source>
</evidence>
<dbReference type="PANTHER" id="PTHR39192:SF1">
    <property type="entry name" value="IRON UPTAKE SYSTEM COMPONENT EFEO"/>
    <property type="match status" value="1"/>
</dbReference>
<dbReference type="PANTHER" id="PTHR39192">
    <property type="entry name" value="IRON UPTAKE SYSTEM COMPONENT EFEO"/>
    <property type="match status" value="1"/>
</dbReference>
<name>A0A3M9LWV2_9MICO</name>
<feature type="domain" description="Imelysin-like" evidence="6">
    <location>
        <begin position="169"/>
        <end position="414"/>
    </location>
</feature>
<dbReference type="Gene3D" id="1.20.1420.20">
    <property type="entry name" value="M75 peptidase, HXXE motif"/>
    <property type="match status" value="1"/>
</dbReference>
<dbReference type="InterPro" id="IPR050894">
    <property type="entry name" value="EfeM/EfeO_iron_uptake"/>
</dbReference>
<keyword evidence="9" id="KW-1185">Reference proteome</keyword>
<dbReference type="InterPro" id="IPR053377">
    <property type="entry name" value="Iron_uptake_EfeM/EfeO"/>
</dbReference>
<accession>A0A3M9LWV2</accession>
<feature type="region of interest" description="Disordered" evidence="4">
    <location>
        <begin position="28"/>
        <end position="56"/>
    </location>
</feature>
<evidence type="ECO:0000313" key="9">
    <source>
        <dbReference type="Proteomes" id="UP000271678"/>
    </source>
</evidence>
<organism evidence="8 9">
    <name type="scientific">Flexivirga caeni</name>
    <dbReference type="NCBI Taxonomy" id="2294115"/>
    <lineage>
        <taxon>Bacteria</taxon>
        <taxon>Bacillati</taxon>
        <taxon>Actinomycetota</taxon>
        <taxon>Actinomycetes</taxon>
        <taxon>Micrococcales</taxon>
        <taxon>Dermacoccaceae</taxon>
        <taxon>Flexivirga</taxon>
    </lineage>
</organism>
<dbReference type="Pfam" id="PF13473">
    <property type="entry name" value="Cupredoxin_1"/>
    <property type="match status" value="1"/>
</dbReference>